<dbReference type="FunCoup" id="A7TMA0">
    <property type="interactions" value="161"/>
</dbReference>
<dbReference type="GO" id="GO:0034354">
    <property type="term" value="P:'de novo' NAD+ biosynthetic process from L-tryptophan"/>
    <property type="evidence" value="ECO:0007669"/>
    <property type="project" value="EnsemblFungi"/>
</dbReference>
<protein>
    <recommendedName>
        <fullName evidence="5">Indoleamine 2,3-dioxygenase</fullName>
        <ecNumber evidence="5">1.13.11.52</ecNumber>
    </recommendedName>
</protein>
<dbReference type="PANTHER" id="PTHR28657:SF5">
    <property type="entry name" value="INDOLEAMINE 2,3-DIOXYGENASE"/>
    <property type="match status" value="1"/>
</dbReference>
<name>A7TMA0_VANPO</name>
<organism evidence="7">
    <name type="scientific">Vanderwaltozyma polyspora (strain ATCC 22028 / DSM 70294 / BCRC 21397 / CBS 2163 / NBRC 10782 / NRRL Y-8283 / UCD 57-17)</name>
    <name type="common">Kluyveromyces polysporus</name>
    <dbReference type="NCBI Taxonomy" id="436907"/>
    <lineage>
        <taxon>Eukaryota</taxon>
        <taxon>Fungi</taxon>
        <taxon>Dikarya</taxon>
        <taxon>Ascomycota</taxon>
        <taxon>Saccharomycotina</taxon>
        <taxon>Saccharomycetes</taxon>
        <taxon>Saccharomycetales</taxon>
        <taxon>Saccharomycetaceae</taxon>
        <taxon>Vanderwaltozyma</taxon>
    </lineage>
</organism>
<sequence length="435" mass="49580">MPSLNSIPRLEDYGVSERYGFLPRELPVQRLKDDYYESWEDVISKLPDLLVNRELRSEIDKLPELKVKQSLLDDIGQLRRSYCVLCFLANAYVWGGDKPAQVLPDNIANPLLITSDKLGLPPLSTYASLILWNFKLNDGEAAFDIISTQQSHEINPDVVTTINTFTGLIDESWFYIISMFYEKIGGVCLNAGLNLIRAARDDSKAVFIEQINIIAEKVKILGDLFSRMDEKTNPDIFYNVLRPFLSGWKGMENEGLPNGVKYGKNGKFYKYAGGSNAQSSLIQFLDVLLDVQHMPVGVKNQPQPTTTATTTKSITQKDNKKSFIYEMRSYMPREHRQFLDHVKNASTIRSYVLANEDDPEITRAYDACLDRLKEFRDKHMKLVARYIINPAKKQKGTFGLATKGTGSTDFLPFLKQCRDETLKAEVNRDRMNINK</sequence>
<evidence type="ECO:0000256" key="5">
    <source>
        <dbReference type="RuleBase" id="RU369119"/>
    </source>
</evidence>
<evidence type="ECO:0000256" key="1">
    <source>
        <dbReference type="ARBA" id="ARBA00007119"/>
    </source>
</evidence>
<dbReference type="OMA" id="HVLAWIM"/>
<reference evidence="6 7" key="1">
    <citation type="journal article" date="2007" name="Proc. Natl. Acad. Sci. U.S.A.">
        <title>Independent sorting-out of thousands of duplicated gene pairs in two yeast species descended from a whole-genome duplication.</title>
        <authorList>
            <person name="Scannell D.R."/>
            <person name="Frank A.C."/>
            <person name="Conant G.C."/>
            <person name="Byrne K.P."/>
            <person name="Woolfit M."/>
            <person name="Wolfe K.H."/>
        </authorList>
    </citation>
    <scope>NUCLEOTIDE SEQUENCE [LARGE SCALE GENOMIC DNA]</scope>
    <source>
        <strain evidence="7">ATCC 22028 / DSM 70294 / BCRC 21397 / CBS 2163 / NBRC 10782 / NRRL Y-8283 / UCD 57-17</strain>
    </source>
</reference>
<dbReference type="eggNOG" id="ENOG502QV6W">
    <property type="taxonomic scope" value="Eukaryota"/>
</dbReference>
<dbReference type="SUPFAM" id="SSF140959">
    <property type="entry name" value="Indolic compounds 2,3-dioxygenase-like"/>
    <property type="match status" value="1"/>
</dbReference>
<comment type="similarity">
    <text evidence="1 5">Belongs to the indoleamine 2,3-dioxygenase family.</text>
</comment>
<dbReference type="AlphaFoldDB" id="A7TMA0"/>
<dbReference type="Proteomes" id="UP000000267">
    <property type="component" value="Unassembled WGS sequence"/>
</dbReference>
<gene>
    <name evidence="6" type="ORF">Kpol_520p15</name>
</gene>
<dbReference type="PhylomeDB" id="A7TMA0"/>
<evidence type="ECO:0000256" key="3">
    <source>
        <dbReference type="ARBA" id="ARBA00023004"/>
    </source>
</evidence>
<dbReference type="GO" id="GO:0046872">
    <property type="term" value="F:metal ion binding"/>
    <property type="evidence" value="ECO:0007669"/>
    <property type="project" value="UniProtKB-UniRule"/>
</dbReference>
<dbReference type="Pfam" id="PF01231">
    <property type="entry name" value="IDO"/>
    <property type="match status" value="1"/>
</dbReference>
<dbReference type="EMBL" id="DS480421">
    <property type="protein sequence ID" value="EDO16594.1"/>
    <property type="molecule type" value="Genomic_DNA"/>
</dbReference>
<evidence type="ECO:0000256" key="2">
    <source>
        <dbReference type="ARBA" id="ARBA00022723"/>
    </source>
</evidence>
<dbReference type="Gene3D" id="1.20.58.480">
    <property type="match status" value="1"/>
</dbReference>
<keyword evidence="2 4" id="KW-0479">Metal-binding</keyword>
<dbReference type="GeneID" id="5544755"/>
<keyword evidence="4 5" id="KW-0349">Heme</keyword>
<dbReference type="InterPro" id="IPR037217">
    <property type="entry name" value="Trp/Indoleamine_2_3_dOase-like"/>
</dbReference>
<comment type="catalytic activity">
    <reaction evidence="5">
        <text>L-tryptophan + O2 = N-formyl-L-kynurenine</text>
        <dbReference type="Rhea" id="RHEA:24536"/>
        <dbReference type="ChEBI" id="CHEBI:15379"/>
        <dbReference type="ChEBI" id="CHEBI:57912"/>
        <dbReference type="ChEBI" id="CHEBI:58629"/>
    </reaction>
</comment>
<dbReference type="InParanoid" id="A7TMA0"/>
<dbReference type="GO" id="GO:0020037">
    <property type="term" value="F:heme binding"/>
    <property type="evidence" value="ECO:0007669"/>
    <property type="project" value="UniProtKB-UniRule"/>
</dbReference>
<keyword evidence="7" id="KW-1185">Reference proteome</keyword>
<keyword evidence="5" id="KW-0223">Dioxygenase</keyword>
<dbReference type="InterPro" id="IPR000898">
    <property type="entry name" value="Indolamine_dOase"/>
</dbReference>
<keyword evidence="3 4" id="KW-0408">Iron</keyword>
<evidence type="ECO:0000313" key="6">
    <source>
        <dbReference type="EMBL" id="EDO16594.1"/>
    </source>
</evidence>
<dbReference type="PROSITE" id="PS00876">
    <property type="entry name" value="IDO_1"/>
    <property type="match status" value="1"/>
</dbReference>
<keyword evidence="5" id="KW-0560">Oxidoreductase</keyword>
<dbReference type="GO" id="GO:0005737">
    <property type="term" value="C:cytoplasm"/>
    <property type="evidence" value="ECO:0007669"/>
    <property type="project" value="TreeGrafter"/>
</dbReference>
<dbReference type="PANTHER" id="PTHR28657">
    <property type="entry name" value="INDOLEAMINE 2,3-DIOXYGENASE"/>
    <property type="match status" value="1"/>
</dbReference>
<dbReference type="GO" id="GO:0033754">
    <property type="term" value="F:indoleamine 2,3-dioxygenase activity"/>
    <property type="evidence" value="ECO:0007669"/>
    <property type="project" value="UniProtKB-EC"/>
</dbReference>
<dbReference type="OrthoDB" id="540174at2759"/>
<dbReference type="STRING" id="436907.A7TMA0"/>
<proteinExistence type="inferred from homology"/>
<feature type="binding site" description="proximal binding residue" evidence="4">
    <location>
        <position position="379"/>
    </location>
    <ligand>
        <name>heme b</name>
        <dbReference type="ChEBI" id="CHEBI:60344"/>
    </ligand>
    <ligandPart>
        <name>Fe</name>
        <dbReference type="ChEBI" id="CHEBI:18248"/>
    </ligandPart>
</feature>
<evidence type="ECO:0000256" key="4">
    <source>
        <dbReference type="PIRSR" id="PIRSR600898-1"/>
    </source>
</evidence>
<evidence type="ECO:0000313" key="7">
    <source>
        <dbReference type="Proteomes" id="UP000000267"/>
    </source>
</evidence>
<dbReference type="GO" id="GO:0019441">
    <property type="term" value="P:L-tryptophan catabolic process to kynurenine"/>
    <property type="evidence" value="ECO:0007669"/>
    <property type="project" value="UniProtKB-UniRule"/>
</dbReference>
<comment type="function">
    <text evidence="5">Produces N-formyl-kynurenine through the oxidation of tryptophan.</text>
</comment>
<dbReference type="RefSeq" id="XP_001644452.1">
    <property type="nucleotide sequence ID" value="XM_001644402.1"/>
</dbReference>
<dbReference type="KEGG" id="vpo:Kpol_520p15"/>
<dbReference type="HOGENOM" id="CLU_010089_0_0_1"/>
<dbReference type="EC" id="1.13.11.52" evidence="5"/>
<accession>A7TMA0</accession>